<dbReference type="InterPro" id="IPR011099">
    <property type="entry name" value="Glyco_hydro_67_C"/>
</dbReference>
<sequence length="94" mass="10205">MKTTLVTSGSRRRQIYYTTTTGSNPSSQDSNGWGQWTRADGDSIGTDLTVMNVTKFAGQYPPEVAAIFKNIEIAPDDLALILSPRSLHPPSTFG</sequence>
<dbReference type="GO" id="GO:0045493">
    <property type="term" value="P:xylan catabolic process"/>
    <property type="evidence" value="ECO:0007669"/>
    <property type="project" value="InterPro"/>
</dbReference>
<dbReference type="Gene3D" id="3.90.1330.10">
    <property type="entry name" value="Alpha-glucuronidase, C-terminal domain"/>
    <property type="match status" value="1"/>
</dbReference>
<organism evidence="2 3">
    <name type="scientific">Zopfia rhizophila CBS 207.26</name>
    <dbReference type="NCBI Taxonomy" id="1314779"/>
    <lineage>
        <taxon>Eukaryota</taxon>
        <taxon>Fungi</taxon>
        <taxon>Dikarya</taxon>
        <taxon>Ascomycota</taxon>
        <taxon>Pezizomycotina</taxon>
        <taxon>Dothideomycetes</taxon>
        <taxon>Dothideomycetes incertae sedis</taxon>
        <taxon>Zopfiaceae</taxon>
        <taxon>Zopfia</taxon>
    </lineage>
</organism>
<dbReference type="SUPFAM" id="SSF51445">
    <property type="entry name" value="(Trans)glycosidases"/>
    <property type="match status" value="1"/>
</dbReference>
<keyword evidence="3" id="KW-1185">Reference proteome</keyword>
<dbReference type="GO" id="GO:0005576">
    <property type="term" value="C:extracellular region"/>
    <property type="evidence" value="ECO:0007669"/>
    <property type="project" value="InterPro"/>
</dbReference>
<dbReference type="PANTHER" id="PTHR39207">
    <property type="entry name" value="ALPHA-GLUCURONIDASE A"/>
    <property type="match status" value="1"/>
</dbReference>
<dbReference type="PANTHER" id="PTHR39207:SF1">
    <property type="entry name" value="ALPHA-GLUCURONIDASE A"/>
    <property type="match status" value="1"/>
</dbReference>
<gene>
    <name evidence="2" type="ORF">K469DRAFT_808367</name>
</gene>
<dbReference type="Pfam" id="PF07477">
    <property type="entry name" value="Glyco_hydro_67C"/>
    <property type="match status" value="1"/>
</dbReference>
<accession>A0A6A6EJM8</accession>
<dbReference type="InterPro" id="IPR037054">
    <property type="entry name" value="A-glucoronidase_C_sf"/>
</dbReference>
<dbReference type="AlphaFoldDB" id="A0A6A6EJM8"/>
<evidence type="ECO:0000313" key="3">
    <source>
        <dbReference type="Proteomes" id="UP000800200"/>
    </source>
</evidence>
<dbReference type="EMBL" id="ML994617">
    <property type="protein sequence ID" value="KAF2191223.1"/>
    <property type="molecule type" value="Genomic_DNA"/>
</dbReference>
<evidence type="ECO:0000259" key="1">
    <source>
        <dbReference type="Pfam" id="PF07477"/>
    </source>
</evidence>
<dbReference type="InterPro" id="IPR017853">
    <property type="entry name" value="GH"/>
</dbReference>
<reference evidence="2" key="1">
    <citation type="journal article" date="2020" name="Stud. Mycol.">
        <title>101 Dothideomycetes genomes: a test case for predicting lifestyles and emergence of pathogens.</title>
        <authorList>
            <person name="Haridas S."/>
            <person name="Albert R."/>
            <person name="Binder M."/>
            <person name="Bloem J."/>
            <person name="Labutti K."/>
            <person name="Salamov A."/>
            <person name="Andreopoulos B."/>
            <person name="Baker S."/>
            <person name="Barry K."/>
            <person name="Bills G."/>
            <person name="Bluhm B."/>
            <person name="Cannon C."/>
            <person name="Castanera R."/>
            <person name="Culley D."/>
            <person name="Daum C."/>
            <person name="Ezra D."/>
            <person name="Gonzalez J."/>
            <person name="Henrissat B."/>
            <person name="Kuo A."/>
            <person name="Liang C."/>
            <person name="Lipzen A."/>
            <person name="Lutzoni F."/>
            <person name="Magnuson J."/>
            <person name="Mondo S."/>
            <person name="Nolan M."/>
            <person name="Ohm R."/>
            <person name="Pangilinan J."/>
            <person name="Park H.-J."/>
            <person name="Ramirez L."/>
            <person name="Alfaro M."/>
            <person name="Sun H."/>
            <person name="Tritt A."/>
            <person name="Yoshinaga Y."/>
            <person name="Zwiers L.-H."/>
            <person name="Turgeon B."/>
            <person name="Goodwin S."/>
            <person name="Spatafora J."/>
            <person name="Crous P."/>
            <person name="Grigoriev I."/>
        </authorList>
    </citation>
    <scope>NUCLEOTIDE SEQUENCE</scope>
    <source>
        <strain evidence="2">CBS 207.26</strain>
    </source>
</reference>
<keyword evidence="2" id="KW-0378">Hydrolase</keyword>
<proteinExistence type="predicted"/>
<protein>
    <submittedName>
        <fullName evidence="2">Glycoside hydrolase family 67 protein</fullName>
    </submittedName>
</protein>
<name>A0A6A6EJM8_9PEZI</name>
<dbReference type="Proteomes" id="UP000800200">
    <property type="component" value="Unassembled WGS sequence"/>
</dbReference>
<dbReference type="GO" id="GO:0046559">
    <property type="term" value="F:alpha-glucuronidase activity"/>
    <property type="evidence" value="ECO:0007669"/>
    <property type="project" value="InterPro"/>
</dbReference>
<feature type="domain" description="Glycosyl hydrolase family 67 C-terminal" evidence="1">
    <location>
        <begin position="21"/>
        <end position="80"/>
    </location>
</feature>
<evidence type="ECO:0000313" key="2">
    <source>
        <dbReference type="EMBL" id="KAF2191223.1"/>
    </source>
</evidence>